<keyword evidence="3" id="KW-1185">Reference proteome</keyword>
<sequence>MAAFQRFKLLATQCATAAGSPSRSPLPTSSAKSPSFHLRRRKTTLRRLLSRSSSSSSSTRRLLRRREEAGDGGAQPGDGERKGLLSHHTSLKDLFVSSSPSPPDPGALRLGAGDCGRQSPPPARSAVRRSVLEGIGGGGGGGFRSTAALRFRLLRRAWRPALLTIPE</sequence>
<gene>
    <name evidence="2" type="ORF">SI7747_15017742</name>
</gene>
<evidence type="ECO:0000256" key="1">
    <source>
        <dbReference type="SAM" id="MobiDB-lite"/>
    </source>
</evidence>
<accession>A0A7I8JMH0</accession>
<feature type="compositionally biased region" description="Low complexity" evidence="1">
    <location>
        <begin position="50"/>
        <end position="60"/>
    </location>
</feature>
<reference evidence="2 3" key="1">
    <citation type="submission" date="2019-12" db="EMBL/GenBank/DDBJ databases">
        <authorList>
            <person name="Scholz U."/>
            <person name="Mascher M."/>
            <person name="Fiebig A."/>
        </authorList>
    </citation>
    <scope>NUCLEOTIDE SEQUENCE</scope>
</reference>
<evidence type="ECO:0000313" key="2">
    <source>
        <dbReference type="EMBL" id="CAA2632103.1"/>
    </source>
</evidence>
<dbReference type="EMBL" id="CACRZD030000015">
    <property type="protein sequence ID" value="CAA6671334.1"/>
    <property type="molecule type" value="Genomic_DNA"/>
</dbReference>
<name>A0A7I8JMH0_SPIIN</name>
<dbReference type="Proteomes" id="UP001189122">
    <property type="component" value="Unassembled WGS sequence"/>
</dbReference>
<feature type="compositionally biased region" description="Polar residues" evidence="1">
    <location>
        <begin position="15"/>
        <end position="33"/>
    </location>
</feature>
<dbReference type="PANTHER" id="PTHR34542">
    <property type="entry name" value="OS08G0359900 PROTEIN"/>
    <property type="match status" value="1"/>
</dbReference>
<proteinExistence type="predicted"/>
<dbReference type="EMBL" id="LR743602">
    <property type="protein sequence ID" value="CAA2632103.1"/>
    <property type="molecule type" value="Genomic_DNA"/>
</dbReference>
<organism evidence="2">
    <name type="scientific">Spirodela intermedia</name>
    <name type="common">Intermediate duckweed</name>
    <dbReference type="NCBI Taxonomy" id="51605"/>
    <lineage>
        <taxon>Eukaryota</taxon>
        <taxon>Viridiplantae</taxon>
        <taxon>Streptophyta</taxon>
        <taxon>Embryophyta</taxon>
        <taxon>Tracheophyta</taxon>
        <taxon>Spermatophyta</taxon>
        <taxon>Magnoliopsida</taxon>
        <taxon>Liliopsida</taxon>
        <taxon>Araceae</taxon>
        <taxon>Lemnoideae</taxon>
        <taxon>Spirodela</taxon>
    </lineage>
</organism>
<dbReference type="PANTHER" id="PTHR34542:SF1">
    <property type="entry name" value="OS08G0359900 PROTEIN"/>
    <property type="match status" value="1"/>
</dbReference>
<dbReference type="AlphaFoldDB" id="A0A7I8JMH0"/>
<protein>
    <submittedName>
        <fullName evidence="2">Uncharacterized protein</fullName>
    </submittedName>
</protein>
<feature type="region of interest" description="Disordered" evidence="1">
    <location>
        <begin position="15"/>
        <end position="126"/>
    </location>
</feature>
<evidence type="ECO:0000313" key="3">
    <source>
        <dbReference type="Proteomes" id="UP001189122"/>
    </source>
</evidence>
<feature type="compositionally biased region" description="Basic residues" evidence="1">
    <location>
        <begin position="37"/>
        <end position="49"/>
    </location>
</feature>